<sequence length="193" mass="20916">MEHLLLPLLPHRPSQPLLLLLRHRRRPSIPRASSGDPSPTAADAPTDAQSATPPSSGAKPTGVKNRLRARNQARRVQEVTPPAPLGITMKSKSSSSSRPAASKSSASASASAATRREKQTRRKEWEEMSMAEKAGELYVGEKGLFFWLNKFAYASIFIMVGAWILFRFVGPSIGLYQLDAPPLAPTDVFAGSP</sequence>
<dbReference type="PANTHER" id="PTHR36347">
    <property type="entry name" value="EXPRESSED PROTEIN"/>
    <property type="match status" value="1"/>
</dbReference>
<dbReference type="STRING" id="40148.A0A0E0AEC9"/>
<dbReference type="Gramene" id="OGLUM06G28860.1">
    <property type="protein sequence ID" value="OGLUM06G28860.1"/>
    <property type="gene ID" value="OGLUM06G28860"/>
</dbReference>
<reference evidence="3" key="2">
    <citation type="submission" date="2018-05" db="EMBL/GenBank/DDBJ databases">
        <title>OgluRS3 (Oryza glumaepatula Reference Sequence Version 3).</title>
        <authorList>
            <person name="Zhang J."/>
            <person name="Kudrna D."/>
            <person name="Lee S."/>
            <person name="Talag J."/>
            <person name="Welchert J."/>
            <person name="Wing R.A."/>
        </authorList>
    </citation>
    <scope>NUCLEOTIDE SEQUENCE [LARGE SCALE GENOMIC DNA]</scope>
</reference>
<organism evidence="3">
    <name type="scientific">Oryza glumipatula</name>
    <dbReference type="NCBI Taxonomy" id="40148"/>
    <lineage>
        <taxon>Eukaryota</taxon>
        <taxon>Viridiplantae</taxon>
        <taxon>Streptophyta</taxon>
        <taxon>Embryophyta</taxon>
        <taxon>Tracheophyta</taxon>
        <taxon>Spermatophyta</taxon>
        <taxon>Magnoliopsida</taxon>
        <taxon>Liliopsida</taxon>
        <taxon>Poales</taxon>
        <taxon>Poaceae</taxon>
        <taxon>BOP clade</taxon>
        <taxon>Oryzoideae</taxon>
        <taxon>Oryzeae</taxon>
        <taxon>Oryzinae</taxon>
        <taxon>Oryza</taxon>
    </lineage>
</organism>
<reference evidence="3" key="1">
    <citation type="submission" date="2015-04" db="UniProtKB">
        <authorList>
            <consortium name="EnsemblPlants"/>
        </authorList>
    </citation>
    <scope>IDENTIFICATION</scope>
</reference>
<proteinExistence type="predicted"/>
<evidence type="ECO:0000313" key="4">
    <source>
        <dbReference type="Proteomes" id="UP000026961"/>
    </source>
</evidence>
<evidence type="ECO:0000256" key="2">
    <source>
        <dbReference type="SAM" id="Phobius"/>
    </source>
</evidence>
<feature type="compositionally biased region" description="Basic and acidic residues" evidence="1">
    <location>
        <begin position="114"/>
        <end position="126"/>
    </location>
</feature>
<protein>
    <submittedName>
        <fullName evidence="3">Uncharacterized protein</fullName>
    </submittedName>
</protein>
<dbReference type="PANTHER" id="PTHR36347:SF1">
    <property type="entry name" value="EXPRESSED PROTEIN"/>
    <property type="match status" value="1"/>
</dbReference>
<evidence type="ECO:0000313" key="3">
    <source>
        <dbReference type="EnsemblPlants" id="OGLUM06G28860.1"/>
    </source>
</evidence>
<dbReference type="Proteomes" id="UP000026961">
    <property type="component" value="Chromosome 6"/>
</dbReference>
<dbReference type="eggNOG" id="ENOG502S2EA">
    <property type="taxonomic scope" value="Eukaryota"/>
</dbReference>
<keyword evidence="2" id="KW-0812">Transmembrane</keyword>
<feature type="compositionally biased region" description="Low complexity" evidence="1">
    <location>
        <begin position="90"/>
        <end position="113"/>
    </location>
</feature>
<keyword evidence="2" id="KW-1133">Transmembrane helix</keyword>
<keyword evidence="4" id="KW-1185">Reference proteome</keyword>
<feature type="transmembrane region" description="Helical" evidence="2">
    <location>
        <begin position="151"/>
        <end position="169"/>
    </location>
</feature>
<feature type="compositionally biased region" description="Low complexity" evidence="1">
    <location>
        <begin position="29"/>
        <end position="56"/>
    </location>
</feature>
<dbReference type="GO" id="GO:0009507">
    <property type="term" value="C:chloroplast"/>
    <property type="evidence" value="ECO:0007669"/>
    <property type="project" value="TreeGrafter"/>
</dbReference>
<accession>A0A0E0AEC9</accession>
<evidence type="ECO:0000256" key="1">
    <source>
        <dbReference type="SAM" id="MobiDB-lite"/>
    </source>
</evidence>
<feature type="region of interest" description="Disordered" evidence="1">
    <location>
        <begin position="28"/>
        <end position="128"/>
    </location>
</feature>
<dbReference type="EnsemblPlants" id="OGLUM06G28860.1">
    <property type="protein sequence ID" value="OGLUM06G28860.1"/>
    <property type="gene ID" value="OGLUM06G28860"/>
</dbReference>
<dbReference type="HOGENOM" id="CLU_122150_0_0_1"/>
<keyword evidence="2" id="KW-0472">Membrane</keyword>
<dbReference type="AlphaFoldDB" id="A0A0E0AEC9"/>
<name>A0A0E0AEC9_9ORYZ</name>